<keyword evidence="4" id="KW-1185">Reference proteome</keyword>
<sequence length="262" mass="26998">MTKTLSSEPSSESPGDPEGSPGSGRGPRPPRGRARPMMAAGLVLGAGLLLGACGLENIAGPTKQATETYDVTGRIGLLRVEGGAGDIVVTESARTGVRVTETLHWKSEKPKTKHPMDGDTLKLGFTCDNGGWTCGVDYKVEVPRGLNVKLEAGSGDITLRALSGRVDAKTGSGAVDARGLGATYAEADSGSGDVELRFTSVPEYVRIGTGSGDGIVHVPQNTYHVSLTTGSGDHTMQVANDPASPRRIMVQTGSGEAKVLKG</sequence>
<feature type="domain" description="DUF4097" evidence="2">
    <location>
        <begin position="147"/>
        <end position="257"/>
    </location>
</feature>
<reference evidence="3 4" key="1">
    <citation type="submission" date="2020-08" db="EMBL/GenBank/DDBJ databases">
        <title>Sequencing the genomes of 1000 actinobacteria strains.</title>
        <authorList>
            <person name="Klenk H.-P."/>
        </authorList>
    </citation>
    <scope>NUCLEOTIDE SEQUENCE [LARGE SCALE GENOMIC DNA]</scope>
    <source>
        <strain evidence="3 4">DSM 45784</strain>
    </source>
</reference>
<evidence type="ECO:0000259" key="2">
    <source>
        <dbReference type="Pfam" id="PF13349"/>
    </source>
</evidence>
<comment type="caution">
    <text evidence="3">The sequence shown here is derived from an EMBL/GenBank/DDBJ whole genome shotgun (WGS) entry which is preliminary data.</text>
</comment>
<feature type="region of interest" description="Disordered" evidence="1">
    <location>
        <begin position="1"/>
        <end position="35"/>
    </location>
</feature>
<protein>
    <recommendedName>
        <fullName evidence="2">DUF4097 domain-containing protein</fullName>
    </recommendedName>
</protein>
<evidence type="ECO:0000313" key="4">
    <source>
        <dbReference type="Proteomes" id="UP000542210"/>
    </source>
</evidence>
<gene>
    <name evidence="3" type="ORF">BJ982_006896</name>
</gene>
<feature type="compositionally biased region" description="Low complexity" evidence="1">
    <location>
        <begin position="1"/>
        <end position="20"/>
    </location>
</feature>
<name>A0A7W7GD89_9ACTN</name>
<evidence type="ECO:0000256" key="1">
    <source>
        <dbReference type="SAM" id="MobiDB-lite"/>
    </source>
</evidence>
<dbReference type="Gene3D" id="2.160.20.120">
    <property type="match status" value="1"/>
</dbReference>
<dbReference type="InterPro" id="IPR025164">
    <property type="entry name" value="Toastrack_DUF4097"/>
</dbReference>
<dbReference type="AlphaFoldDB" id="A0A7W7GD89"/>
<dbReference type="EMBL" id="JACHND010000001">
    <property type="protein sequence ID" value="MBB4705352.1"/>
    <property type="molecule type" value="Genomic_DNA"/>
</dbReference>
<proteinExistence type="predicted"/>
<accession>A0A7W7GD89</accession>
<dbReference type="RefSeq" id="WP_239123200.1">
    <property type="nucleotide sequence ID" value="NZ_BOOV01000020.1"/>
</dbReference>
<dbReference type="Pfam" id="PF13349">
    <property type="entry name" value="DUF4097"/>
    <property type="match status" value="1"/>
</dbReference>
<organism evidence="3 4">
    <name type="scientific">Sphaerisporangium siamense</name>
    <dbReference type="NCBI Taxonomy" id="795645"/>
    <lineage>
        <taxon>Bacteria</taxon>
        <taxon>Bacillati</taxon>
        <taxon>Actinomycetota</taxon>
        <taxon>Actinomycetes</taxon>
        <taxon>Streptosporangiales</taxon>
        <taxon>Streptosporangiaceae</taxon>
        <taxon>Sphaerisporangium</taxon>
    </lineage>
</organism>
<evidence type="ECO:0000313" key="3">
    <source>
        <dbReference type="EMBL" id="MBB4705352.1"/>
    </source>
</evidence>
<dbReference type="Proteomes" id="UP000542210">
    <property type="component" value="Unassembled WGS sequence"/>
</dbReference>